<accession>A0A2G9ICS6</accession>
<reference evidence="1 2" key="1">
    <citation type="submission" date="2017-11" db="EMBL/GenBank/DDBJ databases">
        <title>Genome sequencing of Prevotella intermedia KCOM 2069.</title>
        <authorList>
            <person name="Kook J.-K."/>
            <person name="Park S.-N."/>
            <person name="Lim Y.K."/>
        </authorList>
    </citation>
    <scope>NUCLEOTIDE SEQUENCE [LARGE SCALE GENOMIC DNA]</scope>
    <source>
        <strain evidence="1 2">KCOM 2069</strain>
    </source>
</reference>
<name>A0A2G9ICS6_PREIN</name>
<protein>
    <submittedName>
        <fullName evidence="1">Uncharacterized protein</fullName>
    </submittedName>
</protein>
<evidence type="ECO:0000313" key="2">
    <source>
        <dbReference type="Proteomes" id="UP000230500"/>
    </source>
</evidence>
<dbReference type="Proteomes" id="UP000230500">
    <property type="component" value="Unassembled WGS sequence"/>
</dbReference>
<dbReference type="EMBL" id="PESN01000002">
    <property type="protein sequence ID" value="PIN27567.1"/>
    <property type="molecule type" value="Genomic_DNA"/>
</dbReference>
<proteinExistence type="predicted"/>
<dbReference type="AlphaFoldDB" id="A0A2G9ICS6"/>
<organism evidence="1 2">
    <name type="scientific">Prevotella intermedia</name>
    <dbReference type="NCBI Taxonomy" id="28131"/>
    <lineage>
        <taxon>Bacteria</taxon>
        <taxon>Pseudomonadati</taxon>
        <taxon>Bacteroidota</taxon>
        <taxon>Bacteroidia</taxon>
        <taxon>Bacteroidales</taxon>
        <taxon>Prevotellaceae</taxon>
        <taxon>Prevotella</taxon>
    </lineage>
</organism>
<gene>
    <name evidence="1" type="ORF">CUC04_09385</name>
</gene>
<evidence type="ECO:0000313" key="1">
    <source>
        <dbReference type="EMBL" id="PIN27567.1"/>
    </source>
</evidence>
<sequence>MENKDLAKNYLDKIFESAIYFKKGNFPDMPLYNQKSIIDAFNAGRESVMDNIPELKWECSWKYYFAATPLGCYSTNSFDADMLFYNGTRIPAPIGNVESNFEYVKQAAIKDYKKRIKQALGL</sequence>
<comment type="caution">
    <text evidence="1">The sequence shown here is derived from an EMBL/GenBank/DDBJ whole genome shotgun (WGS) entry which is preliminary data.</text>
</comment>
<dbReference type="RefSeq" id="WP_099977427.1">
    <property type="nucleotide sequence ID" value="NZ_PESN01000002.1"/>
</dbReference>